<organism evidence="4 5">
    <name type="scientific">Arcticibacter svalbardensis MN12-7</name>
    <dbReference type="NCBI Taxonomy" id="1150600"/>
    <lineage>
        <taxon>Bacteria</taxon>
        <taxon>Pseudomonadati</taxon>
        <taxon>Bacteroidota</taxon>
        <taxon>Sphingobacteriia</taxon>
        <taxon>Sphingobacteriales</taxon>
        <taxon>Sphingobacteriaceae</taxon>
        <taxon>Arcticibacter</taxon>
    </lineage>
</organism>
<dbReference type="GO" id="GO:0016989">
    <property type="term" value="F:sigma factor antagonist activity"/>
    <property type="evidence" value="ECO:0007669"/>
    <property type="project" value="TreeGrafter"/>
</dbReference>
<dbReference type="Gene3D" id="3.55.50.30">
    <property type="match status" value="1"/>
</dbReference>
<dbReference type="InterPro" id="IPR032508">
    <property type="entry name" value="FecR_C"/>
</dbReference>
<evidence type="ECO:0000313" key="4">
    <source>
        <dbReference type="EMBL" id="EOR93878.1"/>
    </source>
</evidence>
<evidence type="ECO:0000259" key="2">
    <source>
        <dbReference type="Pfam" id="PF04773"/>
    </source>
</evidence>
<dbReference type="InterPro" id="IPR012373">
    <property type="entry name" value="Ferrdict_sens_TM"/>
</dbReference>
<comment type="caution">
    <text evidence="4">The sequence shown here is derived from an EMBL/GenBank/DDBJ whole genome shotgun (WGS) entry which is preliminary data.</text>
</comment>
<keyword evidence="1" id="KW-1133">Transmembrane helix</keyword>
<accession>R9GQ81</accession>
<feature type="domain" description="FecR protein" evidence="2">
    <location>
        <begin position="107"/>
        <end position="202"/>
    </location>
</feature>
<dbReference type="PANTHER" id="PTHR30273:SF2">
    <property type="entry name" value="PROTEIN FECR"/>
    <property type="match status" value="1"/>
</dbReference>
<evidence type="ECO:0000313" key="5">
    <source>
        <dbReference type="Proteomes" id="UP000014174"/>
    </source>
</evidence>
<keyword evidence="5" id="KW-1185">Reference proteome</keyword>
<evidence type="ECO:0000259" key="3">
    <source>
        <dbReference type="Pfam" id="PF16344"/>
    </source>
</evidence>
<reference evidence="4 5" key="1">
    <citation type="journal article" date="2013" name="Genome Announc.">
        <title>Draft Genome Sequence of Arcticibacter svalbardensis Strain MN12-7T, a Member of the Family Sphingobacteriaceae Isolated from an Arctic Soil Sample.</title>
        <authorList>
            <person name="Shivaji S."/>
            <person name="Ara S."/>
            <person name="Prasad S."/>
            <person name="Manasa B.P."/>
            <person name="Begum Z."/>
            <person name="Singh A."/>
            <person name="Kumar Pinnaka A."/>
        </authorList>
    </citation>
    <scope>NUCLEOTIDE SEQUENCE [LARGE SCALE GENOMIC DNA]</scope>
    <source>
        <strain evidence="4 5">MN12-7</strain>
    </source>
</reference>
<dbReference type="Proteomes" id="UP000014174">
    <property type="component" value="Unassembled WGS sequence"/>
</dbReference>
<dbReference type="OrthoDB" id="1452822at2"/>
<dbReference type="EMBL" id="AQPN01000102">
    <property type="protein sequence ID" value="EOR93878.1"/>
    <property type="molecule type" value="Genomic_DNA"/>
</dbReference>
<gene>
    <name evidence="4" type="ORF">ADIARSV_2946</name>
</gene>
<protein>
    <submittedName>
        <fullName evidence="4">Putative anti-sigma factor</fullName>
    </submittedName>
</protein>
<keyword evidence="1" id="KW-0812">Transmembrane</keyword>
<dbReference type="PIRSF" id="PIRSF018266">
    <property type="entry name" value="FecR"/>
    <property type="match status" value="1"/>
</dbReference>
<dbReference type="RefSeq" id="WP_016196177.1">
    <property type="nucleotide sequence ID" value="NZ_AQPN01000102.1"/>
</dbReference>
<evidence type="ECO:0000256" key="1">
    <source>
        <dbReference type="SAM" id="Phobius"/>
    </source>
</evidence>
<dbReference type="InterPro" id="IPR006860">
    <property type="entry name" value="FecR"/>
</dbReference>
<dbReference type="Pfam" id="PF04773">
    <property type="entry name" value="FecR"/>
    <property type="match status" value="1"/>
</dbReference>
<dbReference type="STRING" id="1150600.ADIARSV_2946"/>
<proteinExistence type="predicted"/>
<dbReference type="PATRIC" id="fig|1150600.3.peg.2916"/>
<sequence length="314" mass="35477">MTEEKVKLLLQKYLDGDTDQYETDQIEEWYLALDKVRNKLSSEHKKEVSEKIFLAVKQAMESKSKIKKIYPVMLYRVAAVLLIGVAVILGFWKLKDPASRSPDFISVTTTVKEHKKITLTDGSEILLGPSAKLIYPQTFNPGNRSVELISGNAFFTVVHKEKQPFIVRTSCNLDIKVLGTSFGVKTINSKPNVEITVATGKVAVSRSNHLLGILTKGQTLNYNKKTGIATSSLTRHEKYIELEFNAANLKQVIQKLEYVYDIKISMAEGVNPNLKLTAVFLSRQQPEEIIDIICSLHHLRFSTVKNLKSFKIYK</sequence>
<dbReference type="eggNOG" id="COG3712">
    <property type="taxonomic scope" value="Bacteria"/>
</dbReference>
<dbReference type="PANTHER" id="PTHR30273">
    <property type="entry name" value="PERIPLASMIC SIGNAL SENSOR AND SIGMA FACTOR ACTIVATOR FECR-RELATED"/>
    <property type="match status" value="1"/>
</dbReference>
<feature type="transmembrane region" description="Helical" evidence="1">
    <location>
        <begin position="73"/>
        <end position="92"/>
    </location>
</feature>
<feature type="domain" description="Protein FecR C-terminal" evidence="3">
    <location>
        <begin position="242"/>
        <end position="306"/>
    </location>
</feature>
<dbReference type="Pfam" id="PF16344">
    <property type="entry name" value="FecR_C"/>
    <property type="match status" value="1"/>
</dbReference>
<dbReference type="Gene3D" id="2.60.120.1440">
    <property type="match status" value="1"/>
</dbReference>
<name>R9GQ81_9SPHI</name>
<dbReference type="AlphaFoldDB" id="R9GQ81"/>
<keyword evidence="1" id="KW-0472">Membrane</keyword>